<proteinExistence type="predicted"/>
<keyword evidence="2" id="KW-1185">Reference proteome</keyword>
<gene>
    <name evidence="1" type="ORF">PVK06_009002</name>
</gene>
<comment type="caution">
    <text evidence="1">The sequence shown here is derived from an EMBL/GenBank/DDBJ whole genome shotgun (WGS) entry which is preliminary data.</text>
</comment>
<evidence type="ECO:0000313" key="1">
    <source>
        <dbReference type="EMBL" id="KAK5840126.1"/>
    </source>
</evidence>
<protein>
    <recommendedName>
        <fullName evidence="3">Reverse transcriptase</fullName>
    </recommendedName>
</protein>
<reference evidence="1 2" key="1">
    <citation type="submission" date="2023-03" db="EMBL/GenBank/DDBJ databases">
        <title>WGS of Gossypium arboreum.</title>
        <authorList>
            <person name="Yu D."/>
        </authorList>
    </citation>
    <scope>NUCLEOTIDE SEQUENCE [LARGE SCALE GENOMIC DNA]</scope>
    <source>
        <tissue evidence="1">Leaf</tissue>
    </source>
</reference>
<sequence>MATRGIIPKIFVRLPGKEINDRLNMEFLDHEIKKAFKQMDLRKASGIDGLSRNFYEENWDVVGNDIINLCHGVLRGDRSADCLNETILSLSKKLKSLLI</sequence>
<evidence type="ECO:0000313" key="2">
    <source>
        <dbReference type="Proteomes" id="UP001358586"/>
    </source>
</evidence>
<accession>A0ABR0QM65</accession>
<dbReference type="EMBL" id="JARKNE010000003">
    <property type="protein sequence ID" value="KAK5840126.1"/>
    <property type="molecule type" value="Genomic_DNA"/>
</dbReference>
<organism evidence="1 2">
    <name type="scientific">Gossypium arboreum</name>
    <name type="common">Tree cotton</name>
    <name type="synonym">Gossypium nanking</name>
    <dbReference type="NCBI Taxonomy" id="29729"/>
    <lineage>
        <taxon>Eukaryota</taxon>
        <taxon>Viridiplantae</taxon>
        <taxon>Streptophyta</taxon>
        <taxon>Embryophyta</taxon>
        <taxon>Tracheophyta</taxon>
        <taxon>Spermatophyta</taxon>
        <taxon>Magnoliopsida</taxon>
        <taxon>eudicotyledons</taxon>
        <taxon>Gunneridae</taxon>
        <taxon>Pentapetalae</taxon>
        <taxon>rosids</taxon>
        <taxon>malvids</taxon>
        <taxon>Malvales</taxon>
        <taxon>Malvaceae</taxon>
        <taxon>Malvoideae</taxon>
        <taxon>Gossypium</taxon>
    </lineage>
</organism>
<name>A0ABR0QM65_GOSAR</name>
<evidence type="ECO:0008006" key="3">
    <source>
        <dbReference type="Google" id="ProtNLM"/>
    </source>
</evidence>
<dbReference type="Proteomes" id="UP001358586">
    <property type="component" value="Chromosome 3"/>
</dbReference>